<protein>
    <submittedName>
        <fullName evidence="5">Peptidase M23-like protein</fullName>
    </submittedName>
</protein>
<feature type="chain" id="PRO_5038882766" evidence="3">
    <location>
        <begin position="22"/>
        <end position="454"/>
    </location>
</feature>
<sequence>MRLRPLLAAVTALVVASSALASAEAADDLGSQKRASDAAADRLRGDLADTAADLAKAVVANQQAQAALVAARQRESAAEDALASAQRKEAQLTARLAAAQDDQDAAESDVSSAQDQLAAGQRDVDELVRQAYRQGSSGSSLDLFLDSSSPSELADRMALVRGALRSQGGAVRQLQVLRADLAAKQAAVRQKRQIIAGLQEQAAAEVVTLDAAESAASDARSAAQGAAAQAASTEQSLSSRKAQEAQRLAAQEAVSAHLSAQLRALAAKRAAAARAAARRRALETPPGGSSGGGSGGSGGSGGGSDSGSSGGSSGGGSAPVQGAGYFSPPVNGPVTSPFGMRFHPVLHVWKLHDGTDFGAACGTPIHASADGTVIWAQNLTGYGNQLAIDHGVVNGVSLTTSYSHQERFAVSVGQHVSRGQVIGYTGQTGYATGCHVHFMVYVNGKAVDPQSGWL</sequence>
<dbReference type="AlphaFoldDB" id="A0A4Q7NSH5"/>
<keyword evidence="1 3" id="KW-0732">Signal</keyword>
<accession>A0A4Q7NSH5</accession>
<dbReference type="GO" id="GO:0004222">
    <property type="term" value="F:metalloendopeptidase activity"/>
    <property type="evidence" value="ECO:0007669"/>
    <property type="project" value="TreeGrafter"/>
</dbReference>
<dbReference type="CDD" id="cd12797">
    <property type="entry name" value="M23_peptidase"/>
    <property type="match status" value="1"/>
</dbReference>
<dbReference type="PANTHER" id="PTHR21666:SF289">
    <property type="entry name" value="L-ALA--D-GLU ENDOPEPTIDASE"/>
    <property type="match status" value="1"/>
</dbReference>
<dbReference type="OrthoDB" id="1099523at2"/>
<dbReference type="Pfam" id="PF01551">
    <property type="entry name" value="Peptidase_M23"/>
    <property type="match status" value="1"/>
</dbReference>
<evidence type="ECO:0000259" key="4">
    <source>
        <dbReference type="Pfam" id="PF01551"/>
    </source>
</evidence>
<organism evidence="5 6">
    <name type="scientific">Motilibacter rhizosphaerae</name>
    <dbReference type="NCBI Taxonomy" id="598652"/>
    <lineage>
        <taxon>Bacteria</taxon>
        <taxon>Bacillati</taxon>
        <taxon>Actinomycetota</taxon>
        <taxon>Actinomycetes</taxon>
        <taxon>Motilibacterales</taxon>
        <taxon>Motilibacteraceae</taxon>
        <taxon>Motilibacter</taxon>
    </lineage>
</organism>
<feature type="region of interest" description="Disordered" evidence="2">
    <location>
        <begin position="94"/>
        <end position="121"/>
    </location>
</feature>
<feature type="domain" description="M23ase beta-sheet core" evidence="4">
    <location>
        <begin position="351"/>
        <end position="449"/>
    </location>
</feature>
<dbReference type="InterPro" id="IPR016047">
    <property type="entry name" value="M23ase_b-sheet_dom"/>
</dbReference>
<dbReference type="InterPro" id="IPR050570">
    <property type="entry name" value="Cell_wall_metabolism_enzyme"/>
</dbReference>
<evidence type="ECO:0000256" key="2">
    <source>
        <dbReference type="SAM" id="MobiDB-lite"/>
    </source>
</evidence>
<dbReference type="Gene3D" id="2.70.70.10">
    <property type="entry name" value="Glucose Permease (Domain IIA)"/>
    <property type="match status" value="1"/>
</dbReference>
<evidence type="ECO:0000256" key="1">
    <source>
        <dbReference type="ARBA" id="ARBA00022729"/>
    </source>
</evidence>
<evidence type="ECO:0000313" key="5">
    <source>
        <dbReference type="EMBL" id="RZS90051.1"/>
    </source>
</evidence>
<feature type="signal peptide" evidence="3">
    <location>
        <begin position="1"/>
        <end position="21"/>
    </location>
</feature>
<feature type="region of interest" description="Disordered" evidence="2">
    <location>
        <begin position="276"/>
        <end position="324"/>
    </location>
</feature>
<keyword evidence="6" id="KW-1185">Reference proteome</keyword>
<evidence type="ECO:0000313" key="6">
    <source>
        <dbReference type="Proteomes" id="UP000293638"/>
    </source>
</evidence>
<feature type="compositionally biased region" description="Gly residues" evidence="2">
    <location>
        <begin position="288"/>
        <end position="317"/>
    </location>
</feature>
<dbReference type="PANTHER" id="PTHR21666">
    <property type="entry name" value="PEPTIDASE-RELATED"/>
    <property type="match status" value="1"/>
</dbReference>
<dbReference type="Proteomes" id="UP000293638">
    <property type="component" value="Unassembled WGS sequence"/>
</dbReference>
<dbReference type="SUPFAM" id="SSF51261">
    <property type="entry name" value="Duplicated hybrid motif"/>
    <property type="match status" value="1"/>
</dbReference>
<proteinExistence type="predicted"/>
<dbReference type="RefSeq" id="WP_130492567.1">
    <property type="nucleotide sequence ID" value="NZ_SGXD01000002.1"/>
</dbReference>
<reference evidence="5 6" key="1">
    <citation type="submission" date="2019-02" db="EMBL/GenBank/DDBJ databases">
        <title>Genomic Encyclopedia of Type Strains, Phase IV (KMG-IV): sequencing the most valuable type-strain genomes for metagenomic binning, comparative biology and taxonomic classification.</title>
        <authorList>
            <person name="Goeker M."/>
        </authorList>
    </citation>
    <scope>NUCLEOTIDE SEQUENCE [LARGE SCALE GENOMIC DNA]</scope>
    <source>
        <strain evidence="5 6">DSM 45622</strain>
    </source>
</reference>
<comment type="caution">
    <text evidence="5">The sequence shown here is derived from an EMBL/GenBank/DDBJ whole genome shotgun (WGS) entry which is preliminary data.</text>
</comment>
<dbReference type="InterPro" id="IPR011055">
    <property type="entry name" value="Dup_hybrid_motif"/>
</dbReference>
<name>A0A4Q7NSH5_9ACTN</name>
<dbReference type="Gene3D" id="6.10.250.3150">
    <property type="match status" value="1"/>
</dbReference>
<dbReference type="EMBL" id="SGXD01000002">
    <property type="protein sequence ID" value="RZS90051.1"/>
    <property type="molecule type" value="Genomic_DNA"/>
</dbReference>
<evidence type="ECO:0000256" key="3">
    <source>
        <dbReference type="SAM" id="SignalP"/>
    </source>
</evidence>
<gene>
    <name evidence="5" type="ORF">EV189_1834</name>
</gene>